<comment type="caution">
    <text evidence="1">The sequence shown here is derived from an EMBL/GenBank/DDBJ whole genome shotgun (WGS) entry which is preliminary data.</text>
</comment>
<dbReference type="InterPro" id="IPR004988">
    <property type="entry name" value="DUF273"/>
</dbReference>
<dbReference type="AlphaFoldDB" id="A0A368H0W0"/>
<reference evidence="1 2" key="1">
    <citation type="submission" date="2014-10" db="EMBL/GenBank/DDBJ databases">
        <title>Draft genome of the hookworm Ancylostoma caninum.</title>
        <authorList>
            <person name="Mitreva M."/>
        </authorList>
    </citation>
    <scope>NUCLEOTIDE SEQUENCE [LARGE SCALE GENOMIC DNA]</scope>
    <source>
        <strain evidence="1 2">Baltimore</strain>
    </source>
</reference>
<dbReference type="Pfam" id="PF03314">
    <property type="entry name" value="DUF273"/>
    <property type="match status" value="1"/>
</dbReference>
<dbReference type="PANTHER" id="PTHR31562:SF8">
    <property type="entry name" value="ALPHA-1,6-MANNOSYLTRANSFERASE"/>
    <property type="match status" value="1"/>
</dbReference>
<keyword evidence="2" id="KW-1185">Reference proteome</keyword>
<name>A0A368H0W0_ANCCA</name>
<accession>A0A368H0W0</accession>
<evidence type="ECO:0000313" key="2">
    <source>
        <dbReference type="Proteomes" id="UP000252519"/>
    </source>
</evidence>
<dbReference type="EMBL" id="JOJR01000041">
    <property type="protein sequence ID" value="RCN48905.1"/>
    <property type="molecule type" value="Genomic_DNA"/>
</dbReference>
<proteinExistence type="predicted"/>
<sequence>MNILKSLMPEAVHEQKQCASYWHNATNYASYMASVICVRLALGSRRIWPGKIRFYRRVHAWVRDRWMSYDKWCDQDFMFHGWQKSSVKQMDTSPFLSDINPDSCGMGYQGWTWNMSMQRNTSEIRELVRLADVAYRKMFPREARVIPFIDTPILGECYPHCEDVSTML</sequence>
<dbReference type="PANTHER" id="PTHR31562">
    <property type="entry name" value="PROTEIN CBG18972"/>
    <property type="match status" value="1"/>
</dbReference>
<protein>
    <submittedName>
        <fullName evidence="1">Uncharacterized protein</fullName>
    </submittedName>
</protein>
<dbReference type="OrthoDB" id="407658at2759"/>
<organism evidence="1 2">
    <name type="scientific">Ancylostoma caninum</name>
    <name type="common">Dog hookworm</name>
    <dbReference type="NCBI Taxonomy" id="29170"/>
    <lineage>
        <taxon>Eukaryota</taxon>
        <taxon>Metazoa</taxon>
        <taxon>Ecdysozoa</taxon>
        <taxon>Nematoda</taxon>
        <taxon>Chromadorea</taxon>
        <taxon>Rhabditida</taxon>
        <taxon>Rhabditina</taxon>
        <taxon>Rhabditomorpha</taxon>
        <taxon>Strongyloidea</taxon>
        <taxon>Ancylostomatidae</taxon>
        <taxon>Ancylostomatinae</taxon>
        <taxon>Ancylostoma</taxon>
    </lineage>
</organism>
<gene>
    <name evidence="1" type="ORF">ANCCAN_05014</name>
</gene>
<evidence type="ECO:0000313" key="1">
    <source>
        <dbReference type="EMBL" id="RCN48905.1"/>
    </source>
</evidence>
<dbReference type="Proteomes" id="UP000252519">
    <property type="component" value="Unassembled WGS sequence"/>
</dbReference>
<dbReference type="STRING" id="29170.A0A368H0W0"/>